<keyword evidence="3" id="KW-1185">Reference proteome</keyword>
<evidence type="ECO:0008006" key="4">
    <source>
        <dbReference type="Google" id="ProtNLM"/>
    </source>
</evidence>
<dbReference type="PANTHER" id="PTHR33240">
    <property type="entry name" value="OS08G0508500 PROTEIN"/>
    <property type="match status" value="1"/>
</dbReference>
<feature type="region of interest" description="Disordered" evidence="1">
    <location>
        <begin position="1"/>
        <end position="26"/>
    </location>
</feature>
<proteinExistence type="predicted"/>
<feature type="compositionally biased region" description="Basic and acidic residues" evidence="1">
    <location>
        <begin position="289"/>
        <end position="303"/>
    </location>
</feature>
<organism evidence="2 3">
    <name type="scientific">Tanacetum coccineum</name>
    <dbReference type="NCBI Taxonomy" id="301880"/>
    <lineage>
        <taxon>Eukaryota</taxon>
        <taxon>Viridiplantae</taxon>
        <taxon>Streptophyta</taxon>
        <taxon>Embryophyta</taxon>
        <taxon>Tracheophyta</taxon>
        <taxon>Spermatophyta</taxon>
        <taxon>Magnoliopsida</taxon>
        <taxon>eudicotyledons</taxon>
        <taxon>Gunneridae</taxon>
        <taxon>Pentapetalae</taxon>
        <taxon>asterids</taxon>
        <taxon>campanulids</taxon>
        <taxon>Asterales</taxon>
        <taxon>Asteraceae</taxon>
        <taxon>Asteroideae</taxon>
        <taxon>Anthemideae</taxon>
        <taxon>Anthemidinae</taxon>
        <taxon>Tanacetum</taxon>
    </lineage>
</organism>
<feature type="compositionally biased region" description="Gly residues" evidence="1">
    <location>
        <begin position="1"/>
        <end position="11"/>
    </location>
</feature>
<comment type="caution">
    <text evidence="2">The sequence shown here is derived from an EMBL/GenBank/DDBJ whole genome shotgun (WGS) entry which is preliminary data.</text>
</comment>
<name>A0ABQ5CNC1_9ASTR</name>
<reference evidence="2" key="1">
    <citation type="journal article" date="2022" name="Int. J. Mol. Sci.">
        <title>Draft Genome of Tanacetum Coccineum: Genomic Comparison of Closely Related Tanacetum-Family Plants.</title>
        <authorList>
            <person name="Yamashiro T."/>
            <person name="Shiraishi A."/>
            <person name="Nakayama K."/>
            <person name="Satake H."/>
        </authorList>
    </citation>
    <scope>NUCLEOTIDE SEQUENCE</scope>
</reference>
<evidence type="ECO:0000313" key="3">
    <source>
        <dbReference type="Proteomes" id="UP001151760"/>
    </source>
</evidence>
<dbReference type="EMBL" id="BQNB010014391">
    <property type="protein sequence ID" value="GJT27602.1"/>
    <property type="molecule type" value="Genomic_DNA"/>
</dbReference>
<evidence type="ECO:0000256" key="1">
    <source>
        <dbReference type="SAM" id="MobiDB-lite"/>
    </source>
</evidence>
<reference evidence="2" key="2">
    <citation type="submission" date="2022-01" db="EMBL/GenBank/DDBJ databases">
        <authorList>
            <person name="Yamashiro T."/>
            <person name="Shiraishi A."/>
            <person name="Satake H."/>
            <person name="Nakayama K."/>
        </authorList>
    </citation>
    <scope>NUCLEOTIDE SEQUENCE</scope>
</reference>
<protein>
    <recommendedName>
        <fullName evidence="4">Reverse transcriptase domain-containing protein</fullName>
    </recommendedName>
</protein>
<feature type="compositionally biased region" description="Basic and acidic residues" evidence="1">
    <location>
        <begin position="240"/>
        <end position="249"/>
    </location>
</feature>
<feature type="region of interest" description="Disordered" evidence="1">
    <location>
        <begin position="280"/>
        <end position="303"/>
    </location>
</feature>
<accession>A0ABQ5CNC1</accession>
<gene>
    <name evidence="2" type="ORF">Tco_0907877</name>
</gene>
<feature type="region of interest" description="Disordered" evidence="1">
    <location>
        <begin position="240"/>
        <end position="264"/>
    </location>
</feature>
<dbReference type="Proteomes" id="UP001151760">
    <property type="component" value="Unassembled WGS sequence"/>
</dbReference>
<sequence>MAGPTEGGGPEGQDDREVTPPLTKEQIEGHVSALRSLIKDHNRKNKTYPIRLDFDEEDVATKDTRIVKGKEVVDDDLRKPFKEVLKTPLTRRIIEFTGPEYKMPTNIKLYDGNTDPEDHLGRFASAANSGEWPMPADLREAFTTRYSVRKACFKEPHEITKIIRRANESLSAFKERWTVETGFIMGVPEIMKISSFMDSLKCPELAKRFSDKAPATVNEMMKRLDDFVRSEKAFAQTELPKGETGEQHRKSYFPPTRRDDHPIRNHQTDHRRFKHRNNYRGRDNALPYRGRDYRPPHPPTRGDHQARVTLVLTLYSLTKYPKEILATETQLRLIPPRPMMHPQRGGNMDRFYDYHQEKGVRSLKDKKRKAREATEKWMNAPITFPPVSTKDVSDEPLIVEPKVEEYLVRMIYVDGGASVEVIEGLCRRTTMKFTVIRSPSPYNVILGRTGLKALRVIPSTIHSMMKFPTPRGIATLVTRSVIISECQRPTDHHRRGIAQHMQRSVKAFIERQHGRIRLGTRKYDKSSPKDYRTPSECQHIRRVLAPEKSKSMTRDVEEWVKAGIV</sequence>
<evidence type="ECO:0000313" key="2">
    <source>
        <dbReference type="EMBL" id="GJT27602.1"/>
    </source>
</evidence>
<dbReference type="PANTHER" id="PTHR33240:SF15">
    <property type="entry name" value="GAG-PRO-LIKE PROTEIN"/>
    <property type="match status" value="1"/>
</dbReference>